<name>A0A058ZEB7_FONAL</name>
<dbReference type="PRINTS" id="PR00449">
    <property type="entry name" value="RASTRNSFRMNG"/>
</dbReference>
<evidence type="ECO:0000256" key="6">
    <source>
        <dbReference type="ARBA" id="ARBA00023288"/>
    </source>
</evidence>
<sequence length="220" mass="23741">MSSGFVAHDYQFKVILCGDSDVGKSNILGRFSRDEFNPSSKATLAIEFSTKVILHEGKRLTVHIWDTAGQERFTALTRNYFRGAVGALIVYDITSVESFNSVPRWLSLLRSHAHPATVVCLVGNKIDLEANRKVPTQSGSDFAKAHGLLFHETSACTGVGINLTFHQLIVSIYNAVSQPAGGAQTADVEQEQAPLPAQAANNTTVNITEQADEDSDACGC</sequence>
<dbReference type="Pfam" id="PF00071">
    <property type="entry name" value="Ras"/>
    <property type="match status" value="1"/>
</dbReference>
<keyword evidence="5" id="KW-0472">Membrane</keyword>
<dbReference type="InterPro" id="IPR050209">
    <property type="entry name" value="Rab_GTPases_membrane_traffic"/>
</dbReference>
<keyword evidence="4" id="KW-0342">GTP-binding</keyword>
<dbReference type="SMART" id="SM00174">
    <property type="entry name" value="RHO"/>
    <property type="match status" value="1"/>
</dbReference>
<dbReference type="GO" id="GO:0005525">
    <property type="term" value="F:GTP binding"/>
    <property type="evidence" value="ECO:0007669"/>
    <property type="project" value="UniProtKB-KW"/>
</dbReference>
<keyword evidence="7" id="KW-0636">Prenylation</keyword>
<dbReference type="InterPro" id="IPR005225">
    <property type="entry name" value="Small_GTP-bd"/>
</dbReference>
<evidence type="ECO:0000313" key="9">
    <source>
        <dbReference type="Proteomes" id="UP000030693"/>
    </source>
</evidence>
<dbReference type="EMBL" id="KB932201">
    <property type="protein sequence ID" value="KCV72750.1"/>
    <property type="molecule type" value="Genomic_DNA"/>
</dbReference>
<protein>
    <submittedName>
        <fullName evidence="8">Rab family, other</fullName>
    </submittedName>
</protein>
<dbReference type="AlphaFoldDB" id="A0A058ZEB7"/>
<reference evidence="8" key="1">
    <citation type="submission" date="2013-04" db="EMBL/GenBank/DDBJ databases">
        <title>The Genome Sequence of Fonticula alba ATCC 38817.</title>
        <authorList>
            <consortium name="The Broad Institute Genomics Platform"/>
            <person name="Russ C."/>
            <person name="Cuomo C."/>
            <person name="Burger G."/>
            <person name="Gray M.W."/>
            <person name="Holland P.W.H."/>
            <person name="King N."/>
            <person name="Lang F.B.F."/>
            <person name="Roger A.J."/>
            <person name="Ruiz-Trillo I."/>
            <person name="Brown M."/>
            <person name="Walker B."/>
            <person name="Young S."/>
            <person name="Zeng Q."/>
            <person name="Gargeya S."/>
            <person name="Fitzgerald M."/>
            <person name="Haas B."/>
            <person name="Abouelleil A."/>
            <person name="Allen A.W."/>
            <person name="Alvarado L."/>
            <person name="Arachchi H.M."/>
            <person name="Berlin A.M."/>
            <person name="Chapman S.B."/>
            <person name="Gainer-Dewar J."/>
            <person name="Goldberg J."/>
            <person name="Griggs A."/>
            <person name="Gujja S."/>
            <person name="Hansen M."/>
            <person name="Howarth C."/>
            <person name="Imamovic A."/>
            <person name="Ireland A."/>
            <person name="Larimer J."/>
            <person name="McCowan C."/>
            <person name="Murphy C."/>
            <person name="Pearson M."/>
            <person name="Poon T.W."/>
            <person name="Priest M."/>
            <person name="Roberts A."/>
            <person name="Saif S."/>
            <person name="Shea T."/>
            <person name="Sisk P."/>
            <person name="Sykes S."/>
            <person name="Wortman J."/>
            <person name="Nusbaum C."/>
            <person name="Birren B."/>
        </authorList>
    </citation>
    <scope>NUCLEOTIDE SEQUENCE [LARGE SCALE GENOMIC DNA]</scope>
    <source>
        <strain evidence="8">ATCC 38817</strain>
    </source>
</reference>
<dbReference type="GeneID" id="20525054"/>
<accession>A0A058ZEB7</accession>
<comment type="subcellular location">
    <subcellularLocation>
        <location evidence="1">Membrane</location>
        <topology evidence="1">Lipid-anchor</topology>
    </subcellularLocation>
</comment>
<evidence type="ECO:0000256" key="3">
    <source>
        <dbReference type="ARBA" id="ARBA00022741"/>
    </source>
</evidence>
<dbReference type="RefSeq" id="XP_009492451.1">
    <property type="nucleotide sequence ID" value="XM_009494176.1"/>
</dbReference>
<dbReference type="eggNOG" id="KOG0087">
    <property type="taxonomic scope" value="Eukaryota"/>
</dbReference>
<dbReference type="PROSITE" id="PS51421">
    <property type="entry name" value="RAS"/>
    <property type="match status" value="1"/>
</dbReference>
<dbReference type="GO" id="GO:0016020">
    <property type="term" value="C:membrane"/>
    <property type="evidence" value="ECO:0007669"/>
    <property type="project" value="UniProtKB-SubCell"/>
</dbReference>
<dbReference type="InterPro" id="IPR027417">
    <property type="entry name" value="P-loop_NTPase"/>
</dbReference>
<dbReference type="OMA" id="LEIINMM"/>
<dbReference type="SMART" id="SM00175">
    <property type="entry name" value="RAB"/>
    <property type="match status" value="1"/>
</dbReference>
<evidence type="ECO:0000256" key="4">
    <source>
        <dbReference type="ARBA" id="ARBA00023134"/>
    </source>
</evidence>
<dbReference type="Proteomes" id="UP000030693">
    <property type="component" value="Unassembled WGS sequence"/>
</dbReference>
<keyword evidence="6" id="KW-0449">Lipoprotein</keyword>
<evidence type="ECO:0000256" key="7">
    <source>
        <dbReference type="ARBA" id="ARBA00023289"/>
    </source>
</evidence>
<keyword evidence="9" id="KW-1185">Reference proteome</keyword>
<gene>
    <name evidence="8" type="ORF">H696_00329</name>
</gene>
<dbReference type="SMART" id="SM00176">
    <property type="entry name" value="RAN"/>
    <property type="match status" value="1"/>
</dbReference>
<evidence type="ECO:0000313" key="8">
    <source>
        <dbReference type="EMBL" id="KCV72750.1"/>
    </source>
</evidence>
<dbReference type="SMART" id="SM00173">
    <property type="entry name" value="RAS"/>
    <property type="match status" value="1"/>
</dbReference>
<dbReference type="OrthoDB" id="9989112at2759"/>
<evidence type="ECO:0000256" key="1">
    <source>
        <dbReference type="ARBA" id="ARBA00004635"/>
    </source>
</evidence>
<keyword evidence="3" id="KW-0547">Nucleotide-binding</keyword>
<dbReference type="SUPFAM" id="SSF52540">
    <property type="entry name" value="P-loop containing nucleoside triphosphate hydrolases"/>
    <property type="match status" value="1"/>
</dbReference>
<dbReference type="NCBIfam" id="TIGR00231">
    <property type="entry name" value="small_GTP"/>
    <property type="match status" value="1"/>
</dbReference>
<proteinExistence type="inferred from homology"/>
<dbReference type="Gene3D" id="3.40.50.300">
    <property type="entry name" value="P-loop containing nucleotide triphosphate hydrolases"/>
    <property type="match status" value="1"/>
</dbReference>
<dbReference type="FunFam" id="3.40.50.300:FF:000274">
    <property type="entry name" value="ras-related protein RABA5a"/>
    <property type="match status" value="1"/>
</dbReference>
<organism evidence="8">
    <name type="scientific">Fonticula alba</name>
    <name type="common">Slime mold</name>
    <dbReference type="NCBI Taxonomy" id="691883"/>
    <lineage>
        <taxon>Eukaryota</taxon>
        <taxon>Rotosphaerida</taxon>
        <taxon>Fonticulaceae</taxon>
        <taxon>Fonticula</taxon>
    </lineage>
</organism>
<dbReference type="InterPro" id="IPR001806">
    <property type="entry name" value="Small_GTPase"/>
</dbReference>
<evidence type="ECO:0000256" key="5">
    <source>
        <dbReference type="ARBA" id="ARBA00023136"/>
    </source>
</evidence>
<evidence type="ECO:0000256" key="2">
    <source>
        <dbReference type="ARBA" id="ARBA00006270"/>
    </source>
</evidence>
<dbReference type="PANTHER" id="PTHR47979">
    <property type="entry name" value="DRAB11-RELATED"/>
    <property type="match status" value="1"/>
</dbReference>
<dbReference type="STRING" id="691883.A0A058ZEB7"/>
<dbReference type="GO" id="GO:0003924">
    <property type="term" value="F:GTPase activity"/>
    <property type="evidence" value="ECO:0007669"/>
    <property type="project" value="InterPro"/>
</dbReference>
<dbReference type="PROSITE" id="PS51419">
    <property type="entry name" value="RAB"/>
    <property type="match status" value="1"/>
</dbReference>
<comment type="similarity">
    <text evidence="2">Belongs to the small GTPase superfamily. Rab family.</text>
</comment>